<keyword evidence="2" id="KW-1185">Reference proteome</keyword>
<proteinExistence type="predicted"/>
<evidence type="ECO:0000313" key="1">
    <source>
        <dbReference type="EMBL" id="EGD59729.1"/>
    </source>
</evidence>
<accession>F1Z6R9</accession>
<dbReference type="HOGENOM" id="CLU_833682_0_0_5"/>
<dbReference type="Proteomes" id="UP000004728">
    <property type="component" value="Unassembled WGS sequence"/>
</dbReference>
<dbReference type="InParanoid" id="F1Z6R9"/>
<organism evidence="1 2">
    <name type="scientific">Novosphingobium nitrogenifigens DSM 19370</name>
    <dbReference type="NCBI Taxonomy" id="983920"/>
    <lineage>
        <taxon>Bacteria</taxon>
        <taxon>Pseudomonadati</taxon>
        <taxon>Pseudomonadota</taxon>
        <taxon>Alphaproteobacteria</taxon>
        <taxon>Sphingomonadales</taxon>
        <taxon>Sphingomonadaceae</taxon>
        <taxon>Novosphingobium</taxon>
    </lineage>
</organism>
<dbReference type="RefSeq" id="WP_008070083.1">
    <property type="nucleotide sequence ID" value="NZ_AQWK01000003.1"/>
</dbReference>
<protein>
    <submittedName>
        <fullName evidence="1">Uncharacterized protein</fullName>
    </submittedName>
</protein>
<reference evidence="1 2" key="1">
    <citation type="journal article" date="2012" name="J. Bacteriol.">
        <title>Draft Genome Sequence of Novosphingobium nitrogenifigens Y88T.</title>
        <authorList>
            <person name="Strabala T.J."/>
            <person name="Macdonald L."/>
            <person name="Liu V."/>
            <person name="Smit A.M."/>
        </authorList>
    </citation>
    <scope>NUCLEOTIDE SEQUENCE [LARGE SCALE GENOMIC DNA]</scope>
    <source>
        <strain evidence="1 2">DSM 19370</strain>
    </source>
</reference>
<sequence length="328" mass="36109">MTSRTTTALADIARHGMTGDAIADDTVAVLRRAVWSQGNVTAERADEILALNDRIRRPSAEWTRFFVEALTEFLMTTSHPRGHLSDAQADWLLLRIEHDGRIESTADLELLVYLIERMDSAPLRLKDFILAQVERAVVAGLGPTREDGEPEDDRFAAGRITTTECAIIRRVIFAPASNGPARVSAEEADLLFRLKDATLGAANAPEWEALFVQGVANYLQGWQGQSMPTPEEELAHTEFLAQRGGGVRGFLGKMVRSSPQGLISTARGSGFGRKGLPKRDRVAEERADFVVTGAEQQWLNDRTGQDGRIDALEQALIAFLHEQPAPRI</sequence>
<dbReference type="STRING" id="983920.Y88_2513"/>
<name>F1Z6R9_9SPHN</name>
<gene>
    <name evidence="1" type="ORF">Y88_2513</name>
</gene>
<dbReference type="EMBL" id="AEWJ01000025">
    <property type="protein sequence ID" value="EGD59729.1"/>
    <property type="molecule type" value="Genomic_DNA"/>
</dbReference>
<dbReference type="eggNOG" id="ENOG502ZB84">
    <property type="taxonomic scope" value="Bacteria"/>
</dbReference>
<dbReference type="OrthoDB" id="7628592at2"/>
<dbReference type="AlphaFoldDB" id="F1Z6R9"/>
<evidence type="ECO:0000313" key="2">
    <source>
        <dbReference type="Proteomes" id="UP000004728"/>
    </source>
</evidence>
<comment type="caution">
    <text evidence="1">The sequence shown here is derived from an EMBL/GenBank/DDBJ whole genome shotgun (WGS) entry which is preliminary data.</text>
</comment>